<accession>A0ABP0LS68</accession>
<name>A0ABP0LS68_9DINO</name>
<reference evidence="2 3" key="1">
    <citation type="submission" date="2024-02" db="EMBL/GenBank/DDBJ databases">
        <authorList>
            <person name="Chen Y."/>
            <person name="Shah S."/>
            <person name="Dougan E. K."/>
            <person name="Thang M."/>
            <person name="Chan C."/>
        </authorList>
    </citation>
    <scope>NUCLEOTIDE SEQUENCE [LARGE SCALE GENOMIC DNA]</scope>
</reference>
<evidence type="ECO:0000256" key="1">
    <source>
        <dbReference type="SAM" id="SignalP"/>
    </source>
</evidence>
<feature type="chain" id="PRO_5045351709" evidence="1">
    <location>
        <begin position="29"/>
        <end position="256"/>
    </location>
</feature>
<comment type="caution">
    <text evidence="2">The sequence shown here is derived from an EMBL/GenBank/DDBJ whole genome shotgun (WGS) entry which is preliminary data.</text>
</comment>
<dbReference type="EMBL" id="CAXAMN010013903">
    <property type="protein sequence ID" value="CAK9042061.1"/>
    <property type="molecule type" value="Genomic_DNA"/>
</dbReference>
<protein>
    <submittedName>
        <fullName evidence="2">Uncharacterized protein</fullName>
    </submittedName>
</protein>
<proteinExistence type="predicted"/>
<keyword evidence="3" id="KW-1185">Reference proteome</keyword>
<evidence type="ECO:0000313" key="3">
    <source>
        <dbReference type="Proteomes" id="UP001642484"/>
    </source>
</evidence>
<gene>
    <name evidence="2" type="ORF">CCMP2556_LOCUS22447</name>
</gene>
<dbReference type="Proteomes" id="UP001642484">
    <property type="component" value="Unassembled WGS sequence"/>
</dbReference>
<sequence>MPTTWPSARTCCALLHLCLLAPPSHVSARRIAGEVTLGPGQATVISKFCFDFNPQCHDHQACLEPPGELDLTVFSAHEAPRRRFREHLVEAREPKVTVALLDDEYFSFPEVSQVWGEANCSDVAKAAKKTFPLEWHRIASVAGQAMKTNVVEKIRPRWWYIALASCSDHALTLSFGVMTSNPLQGANAQLSMDEIGILPVCSMALLGFGSLCAIHLKSFHEWSSSSRSEPPAGTGLLSAALILASSTLGQPFFPDL</sequence>
<evidence type="ECO:0000313" key="2">
    <source>
        <dbReference type="EMBL" id="CAK9042061.1"/>
    </source>
</evidence>
<feature type="signal peptide" evidence="1">
    <location>
        <begin position="1"/>
        <end position="28"/>
    </location>
</feature>
<organism evidence="2 3">
    <name type="scientific">Durusdinium trenchii</name>
    <dbReference type="NCBI Taxonomy" id="1381693"/>
    <lineage>
        <taxon>Eukaryota</taxon>
        <taxon>Sar</taxon>
        <taxon>Alveolata</taxon>
        <taxon>Dinophyceae</taxon>
        <taxon>Suessiales</taxon>
        <taxon>Symbiodiniaceae</taxon>
        <taxon>Durusdinium</taxon>
    </lineage>
</organism>
<keyword evidence="1" id="KW-0732">Signal</keyword>